<dbReference type="PANTHER" id="PTHR33375">
    <property type="entry name" value="CHROMOSOME-PARTITIONING PROTEIN PARB-RELATED"/>
    <property type="match status" value="1"/>
</dbReference>
<reference evidence="4" key="1">
    <citation type="submission" date="2019-09" db="EMBL/GenBank/DDBJ databases">
        <title>Antimicrobial potential of Antarctic Bacteria.</title>
        <authorList>
            <person name="Benaud N."/>
            <person name="Edwards R.J."/>
            <person name="Ferrari B.C."/>
        </authorList>
    </citation>
    <scope>NUCLEOTIDE SEQUENCE [LARGE SCALE GENOMIC DNA]</scope>
    <source>
        <strain evidence="4">INR9</strain>
    </source>
</reference>
<feature type="region of interest" description="Disordered" evidence="1">
    <location>
        <begin position="195"/>
        <end position="266"/>
    </location>
</feature>
<dbReference type="InterPro" id="IPR036086">
    <property type="entry name" value="ParB/Sulfiredoxin_sf"/>
</dbReference>
<proteinExistence type="predicted"/>
<evidence type="ECO:0000256" key="1">
    <source>
        <dbReference type="SAM" id="MobiDB-lite"/>
    </source>
</evidence>
<dbReference type="InterPro" id="IPR050336">
    <property type="entry name" value="Chromosome_partition/occlusion"/>
</dbReference>
<dbReference type="KEGG" id="lse:F1C12_12905"/>
<gene>
    <name evidence="3" type="ORF">F1C12_12905</name>
</gene>
<evidence type="ECO:0000259" key="2">
    <source>
        <dbReference type="SMART" id="SM00470"/>
    </source>
</evidence>
<sequence>MFRRPLRPSAPITPAFVQSIKENGVLTPVLAHRDSDGQVTVRAGQRRVFAAREAGLTTIPVYLVDAHGVAAERIVQQMVENDQRETLTDSDRAAAFQGYEWHTRRLGRQRRQPADRRARIGGYRPSIDGVPANRLDALPLLLRRRARRANHPDQSALQVRTHVSRVDDEYPHPDHSPGRSFCLPFRRGDQWRVEGAEVPGPWNTGGSAASEDMPRKPGTEAPGTSYDRAAERHTNRQRQRRRRRLLPSLPERYRTTGPSSRSPTPVTDLFLRDRLVTTAPVDHRGASIPRASALTTDWGEAASDATAPYPEVR</sequence>
<feature type="region of interest" description="Disordered" evidence="1">
    <location>
        <begin position="149"/>
        <end position="182"/>
    </location>
</feature>
<protein>
    <recommendedName>
        <fullName evidence="2">ParB-like N-terminal domain-containing protein</fullName>
    </recommendedName>
</protein>
<feature type="domain" description="ParB-like N-terminal" evidence="2">
    <location>
        <begin position="4"/>
        <end position="82"/>
    </location>
</feature>
<dbReference type="SMART" id="SM00470">
    <property type="entry name" value="ParB"/>
    <property type="match status" value="1"/>
</dbReference>
<evidence type="ECO:0000313" key="4">
    <source>
        <dbReference type="Proteomes" id="UP000515511"/>
    </source>
</evidence>
<feature type="compositionally biased region" description="Polar residues" evidence="1">
    <location>
        <begin position="256"/>
        <end position="265"/>
    </location>
</feature>
<dbReference type="InterPro" id="IPR003115">
    <property type="entry name" value="ParB_N"/>
</dbReference>
<dbReference type="Pfam" id="PF02195">
    <property type="entry name" value="ParB_N"/>
    <property type="match status" value="1"/>
</dbReference>
<feature type="compositionally biased region" description="Basic residues" evidence="1">
    <location>
        <begin position="235"/>
        <end position="245"/>
    </location>
</feature>
<dbReference type="AlphaFoldDB" id="A0A7G6YBS1"/>
<dbReference type="PANTHER" id="PTHR33375:SF1">
    <property type="entry name" value="CHROMOSOME-PARTITIONING PROTEIN PARB-RELATED"/>
    <property type="match status" value="1"/>
</dbReference>
<dbReference type="GO" id="GO:0007059">
    <property type="term" value="P:chromosome segregation"/>
    <property type="evidence" value="ECO:0007669"/>
    <property type="project" value="TreeGrafter"/>
</dbReference>
<accession>A0A7G6YBS1</accession>
<evidence type="ECO:0000313" key="3">
    <source>
        <dbReference type="EMBL" id="QNE35936.1"/>
    </source>
</evidence>
<dbReference type="SUPFAM" id="SSF110849">
    <property type="entry name" value="ParB/Sulfiredoxin"/>
    <property type="match status" value="1"/>
</dbReference>
<dbReference type="Proteomes" id="UP000515511">
    <property type="component" value="Chromosome"/>
</dbReference>
<feature type="compositionally biased region" description="Basic and acidic residues" evidence="1">
    <location>
        <begin position="164"/>
        <end position="177"/>
    </location>
</feature>
<dbReference type="Gene3D" id="3.90.1530.10">
    <property type="entry name" value="Conserved hypothetical protein from pyrococcus furiosus pfu- 392566-001, ParB domain"/>
    <property type="match status" value="1"/>
</dbReference>
<feature type="region of interest" description="Disordered" evidence="1">
    <location>
        <begin position="105"/>
        <end position="125"/>
    </location>
</feature>
<name>A0A7G6YBS1_9MICO</name>
<dbReference type="EMBL" id="CP043641">
    <property type="protein sequence ID" value="QNE35936.1"/>
    <property type="molecule type" value="Genomic_DNA"/>
</dbReference>
<organism evidence="3 4">
    <name type="scientific">Leifsonia shinshuensis</name>
    <dbReference type="NCBI Taxonomy" id="150026"/>
    <lineage>
        <taxon>Bacteria</taxon>
        <taxon>Bacillati</taxon>
        <taxon>Actinomycetota</taxon>
        <taxon>Actinomycetes</taxon>
        <taxon>Micrococcales</taxon>
        <taxon>Microbacteriaceae</taxon>
        <taxon>Leifsonia</taxon>
    </lineage>
</organism>
<dbReference type="GO" id="GO:0005694">
    <property type="term" value="C:chromosome"/>
    <property type="evidence" value="ECO:0007669"/>
    <property type="project" value="TreeGrafter"/>
</dbReference>